<proteinExistence type="predicted"/>
<dbReference type="GO" id="GO:0015074">
    <property type="term" value="P:DNA integration"/>
    <property type="evidence" value="ECO:0007669"/>
    <property type="project" value="InterPro"/>
</dbReference>
<reference evidence="2 3" key="1">
    <citation type="submission" date="2007-10" db="EMBL/GenBank/DDBJ databases">
        <authorList>
            <person name="Yayanos A."/>
            <person name="Ferriera S."/>
            <person name="Johnson J."/>
            <person name="Kravitz S."/>
            <person name="Halpern A."/>
            <person name="Remington K."/>
            <person name="Beeson K."/>
            <person name="Tran B."/>
            <person name="Rogers Y.-H."/>
            <person name="Friedman R."/>
            <person name="Venter J.C."/>
        </authorList>
    </citation>
    <scope>NUCLEOTIDE SEQUENCE [LARGE SCALE GENOMIC DNA]</scope>
    <source>
        <strain evidence="2 3">KT99</strain>
    </source>
</reference>
<keyword evidence="1" id="KW-0233">DNA recombination</keyword>
<evidence type="ECO:0000313" key="3">
    <source>
        <dbReference type="Proteomes" id="UP000005839"/>
    </source>
</evidence>
<dbReference type="Proteomes" id="UP000005839">
    <property type="component" value="Unassembled WGS sequence"/>
</dbReference>
<dbReference type="Gene3D" id="1.10.443.10">
    <property type="entry name" value="Intergrase catalytic core"/>
    <property type="match status" value="1"/>
</dbReference>
<dbReference type="InterPro" id="IPR013762">
    <property type="entry name" value="Integrase-like_cat_sf"/>
</dbReference>
<keyword evidence="3" id="KW-1185">Reference proteome</keyword>
<dbReference type="GO" id="GO:0003677">
    <property type="term" value="F:DNA binding"/>
    <property type="evidence" value="ECO:0007669"/>
    <property type="project" value="InterPro"/>
</dbReference>
<organism evidence="2 3">
    <name type="scientific">Shewanella benthica KT99</name>
    <dbReference type="NCBI Taxonomy" id="314608"/>
    <lineage>
        <taxon>Bacteria</taxon>
        <taxon>Pseudomonadati</taxon>
        <taxon>Pseudomonadota</taxon>
        <taxon>Gammaproteobacteria</taxon>
        <taxon>Alteromonadales</taxon>
        <taxon>Shewanellaceae</taxon>
        <taxon>Shewanella</taxon>
    </lineage>
</organism>
<sequence>MARFSSPAKQAASVIKSLQGGVIKSVSTASNYEKCLTQVAKYIQEKKLGSLREMTPESARHYLEHRGQQVGLKTLDMERQALQRMMIHVTKQLSDTQKLPRIKSELDEALDSRAYPIHQVEMILKSQQPHNALASEISFAAGLRAHELLTLQPAEKKPAHLRPKLETKWQGLIGDRFTVTGKGGLTREVVIPRRLTGRLEMLKLDLPILKIDRGIYYMQHYALAGGKNWSSSFSSASKRVLGWSTGAHGLRHSYAQNRMDTLQKLGLARDLALETVSQEMGHFRPEITEVYLR</sequence>
<dbReference type="RefSeq" id="WP_005502902.1">
    <property type="nucleotide sequence ID" value="NZ_ABIC01000057.1"/>
</dbReference>
<evidence type="ECO:0008006" key="4">
    <source>
        <dbReference type="Google" id="ProtNLM"/>
    </source>
</evidence>
<dbReference type="STRING" id="314608.KT99_00201"/>
<accession>A9DJF6</accession>
<gene>
    <name evidence="2" type="ORF">KT99_00201</name>
</gene>
<dbReference type="AlphaFoldDB" id="A9DJF6"/>
<protein>
    <recommendedName>
        <fullName evidence="4">Integrase</fullName>
    </recommendedName>
</protein>
<evidence type="ECO:0000313" key="2">
    <source>
        <dbReference type="EMBL" id="EDP98991.1"/>
    </source>
</evidence>
<dbReference type="InterPro" id="IPR011010">
    <property type="entry name" value="DNA_brk_join_enz"/>
</dbReference>
<evidence type="ECO:0000256" key="1">
    <source>
        <dbReference type="ARBA" id="ARBA00023172"/>
    </source>
</evidence>
<dbReference type="EMBL" id="ABIC01000057">
    <property type="protein sequence ID" value="EDP98991.1"/>
    <property type="molecule type" value="Genomic_DNA"/>
</dbReference>
<dbReference type="GO" id="GO:0006310">
    <property type="term" value="P:DNA recombination"/>
    <property type="evidence" value="ECO:0007669"/>
    <property type="project" value="UniProtKB-KW"/>
</dbReference>
<dbReference type="SUPFAM" id="SSF56349">
    <property type="entry name" value="DNA breaking-rejoining enzymes"/>
    <property type="match status" value="1"/>
</dbReference>
<comment type="caution">
    <text evidence="2">The sequence shown here is derived from an EMBL/GenBank/DDBJ whole genome shotgun (WGS) entry which is preliminary data.</text>
</comment>
<name>A9DJF6_9GAMM</name>